<keyword evidence="2" id="KW-1185">Reference proteome</keyword>
<evidence type="ECO:0000313" key="2">
    <source>
        <dbReference type="Proteomes" id="UP001230685"/>
    </source>
</evidence>
<comment type="caution">
    <text evidence="1">The sequence shown here is derived from an EMBL/GenBank/DDBJ whole genome shotgun (WGS) entry which is preliminary data.</text>
</comment>
<dbReference type="InterPro" id="IPR038301">
    <property type="entry name" value="AraC-like_sf"/>
</dbReference>
<accession>A0ABT9EH11</accession>
<dbReference type="Proteomes" id="UP001230685">
    <property type="component" value="Unassembled WGS sequence"/>
</dbReference>
<gene>
    <name evidence="1" type="ORF">Q5H91_03470</name>
</gene>
<evidence type="ECO:0000313" key="1">
    <source>
        <dbReference type="EMBL" id="MDP1026260.1"/>
    </source>
</evidence>
<name>A0ABT9EH11_9SPHN</name>
<reference evidence="1 2" key="1">
    <citation type="submission" date="2023-07" db="EMBL/GenBank/DDBJ databases">
        <authorList>
            <person name="Kim M.K."/>
        </authorList>
    </citation>
    <scope>NUCLEOTIDE SEQUENCE [LARGE SCALE GENOMIC DNA]</scope>
    <source>
        <strain evidence="1 2">KR1UV-12</strain>
    </source>
</reference>
<sequence>MFADADTFAMHQRLVETLYCDTMVLADEARDYGEHRARGDAAALDPAASVVFSCESLRLTTRLMHLLGWLLNHRAIAAGELCASGTSTRLVGVAPTDAALRAKLPIQAAILIEASEALYRRAAILDAAFVAAPPSISPARALQQRLAIDLRG</sequence>
<dbReference type="Gene3D" id="1.10.8.930">
    <property type="entry name" value="Protein of unknown function DUF1465"/>
    <property type="match status" value="1"/>
</dbReference>
<protein>
    <submittedName>
        <fullName evidence="1">DUF1465 family protein</fullName>
    </submittedName>
</protein>
<organism evidence="1 2">
    <name type="scientific">Sphingomonas aurea</name>
    <dbReference type="NCBI Taxonomy" id="3063994"/>
    <lineage>
        <taxon>Bacteria</taxon>
        <taxon>Pseudomonadati</taxon>
        <taxon>Pseudomonadota</taxon>
        <taxon>Alphaproteobacteria</taxon>
        <taxon>Sphingomonadales</taxon>
        <taxon>Sphingomonadaceae</taxon>
        <taxon>Sphingomonas</taxon>
    </lineage>
</organism>
<dbReference type="EMBL" id="JAUUDS010000001">
    <property type="protein sequence ID" value="MDP1026260.1"/>
    <property type="molecule type" value="Genomic_DNA"/>
</dbReference>
<dbReference type="RefSeq" id="WP_305171816.1">
    <property type="nucleotide sequence ID" value="NZ_JAUUDS010000001.1"/>
</dbReference>
<dbReference type="Pfam" id="PF07323">
    <property type="entry name" value="DUF1465"/>
    <property type="match status" value="1"/>
</dbReference>
<proteinExistence type="predicted"/>
<dbReference type="InterPro" id="IPR010848">
    <property type="entry name" value="DUF1465"/>
</dbReference>